<accession>A0A915P9G4</accession>
<dbReference type="WBParaSite" id="scf7180000423428.g10959">
    <property type="protein sequence ID" value="scf7180000423428.g10959"/>
    <property type="gene ID" value="scf7180000423428.g10959"/>
</dbReference>
<keyword evidence="1" id="KW-1185">Reference proteome</keyword>
<name>A0A915P9G4_9BILA</name>
<reference evidence="2" key="1">
    <citation type="submission" date="2022-11" db="UniProtKB">
        <authorList>
            <consortium name="WormBaseParasite"/>
        </authorList>
    </citation>
    <scope>IDENTIFICATION</scope>
</reference>
<evidence type="ECO:0000313" key="1">
    <source>
        <dbReference type="Proteomes" id="UP000887560"/>
    </source>
</evidence>
<dbReference type="Proteomes" id="UP000887560">
    <property type="component" value="Unplaced"/>
</dbReference>
<proteinExistence type="predicted"/>
<evidence type="ECO:0000313" key="2">
    <source>
        <dbReference type="WBParaSite" id="scf7180000423428.g10959"/>
    </source>
</evidence>
<dbReference type="AlphaFoldDB" id="A0A915P9G4"/>
<organism evidence="1 2">
    <name type="scientific">Meloidogyne floridensis</name>
    <dbReference type="NCBI Taxonomy" id="298350"/>
    <lineage>
        <taxon>Eukaryota</taxon>
        <taxon>Metazoa</taxon>
        <taxon>Ecdysozoa</taxon>
        <taxon>Nematoda</taxon>
        <taxon>Chromadorea</taxon>
        <taxon>Rhabditida</taxon>
        <taxon>Tylenchina</taxon>
        <taxon>Tylenchomorpha</taxon>
        <taxon>Tylenchoidea</taxon>
        <taxon>Meloidogynidae</taxon>
        <taxon>Meloidogyninae</taxon>
        <taxon>Meloidogyne</taxon>
    </lineage>
</organism>
<sequence length="273" mass="30403">MCQVLDVNVLCQVLDVNVHVSSARRQRSVLSPRRQRSSPIAMKLSTCNELEVQPPGTFMGHCCGIVAKVCKSKAKTTVLMKCSTGQIFVVTAFATVVGKYGVFVELCQEGSVVDLNLLKIQAFDVKRFDGKKIYSTFLDYEFVVTSATIIKSQGIPVKKVATFKEMDSGGTYSFNCVLASTFFNIEENFCAIIADDDNKRADLNVLGNKEKDKFIEFAPGEEIEIKKGFVVIEDQCMHVKVQADDMEFMNNKKPVSKLLTTPVKHKKDTVKKD</sequence>
<protein>
    <submittedName>
        <fullName evidence="2">Galectin</fullName>
    </submittedName>
</protein>